<protein>
    <recommendedName>
        <fullName evidence="3">Transposase</fullName>
    </recommendedName>
</protein>
<comment type="caution">
    <text evidence="1">The sequence shown here is derived from an EMBL/GenBank/DDBJ whole genome shotgun (WGS) entry which is preliminary data.</text>
</comment>
<evidence type="ECO:0008006" key="3">
    <source>
        <dbReference type="Google" id="ProtNLM"/>
    </source>
</evidence>
<evidence type="ECO:0000313" key="2">
    <source>
        <dbReference type="Proteomes" id="UP001623592"/>
    </source>
</evidence>
<dbReference type="Proteomes" id="UP001623592">
    <property type="component" value="Unassembled WGS sequence"/>
</dbReference>
<organism evidence="1 2">
    <name type="scientific">Clostridium neuense</name>
    <dbReference type="NCBI Taxonomy" id="1728934"/>
    <lineage>
        <taxon>Bacteria</taxon>
        <taxon>Bacillati</taxon>
        <taxon>Bacillota</taxon>
        <taxon>Clostridia</taxon>
        <taxon>Eubacteriales</taxon>
        <taxon>Clostridiaceae</taxon>
        <taxon>Clostridium</taxon>
    </lineage>
</organism>
<gene>
    <name evidence="1" type="ORF">ACJDT4_22270</name>
</gene>
<dbReference type="RefSeq" id="WP_406789800.1">
    <property type="nucleotide sequence ID" value="NZ_JBJIAA010000026.1"/>
</dbReference>
<name>A0ABW8TKZ7_9CLOT</name>
<sequence length="52" mass="5933">MYNLCGRSIPFYNIGINETTVISIVEYLRKHIITLLKEVCHLIGINLASLEI</sequence>
<proteinExistence type="predicted"/>
<accession>A0ABW8TKZ7</accession>
<keyword evidence="2" id="KW-1185">Reference proteome</keyword>
<evidence type="ECO:0000313" key="1">
    <source>
        <dbReference type="EMBL" id="MFL0253135.1"/>
    </source>
</evidence>
<reference evidence="1 2" key="1">
    <citation type="submission" date="2024-11" db="EMBL/GenBank/DDBJ databases">
        <authorList>
            <person name="Heng Y.C."/>
            <person name="Lim A.C.H."/>
            <person name="Lee J.K.Y."/>
            <person name="Kittelmann S."/>
        </authorList>
    </citation>
    <scope>NUCLEOTIDE SEQUENCE [LARGE SCALE GENOMIC DNA]</scope>
    <source>
        <strain evidence="1 2">WILCCON 0114</strain>
    </source>
</reference>
<dbReference type="EMBL" id="JBJIAA010000026">
    <property type="protein sequence ID" value="MFL0253135.1"/>
    <property type="molecule type" value="Genomic_DNA"/>
</dbReference>